<sequence length="159" mass="17739">MRTEFEVVGKPVSQGSKQSFPQMKDGKPMKRANGSLVIRTKEDCEGLEAWRSDVAVTARRAFEAAGGDALLHEAVRLTMCFHRPRPTAHFGTGRNAGKLKASAPKYPKQRPDTLKLARAVEDALTGVIWRDDSQVCRHVLDKDWGEYHHVVVVIETLDC</sequence>
<protein>
    <submittedName>
        <fullName evidence="2">Uncharacterized protein</fullName>
    </submittedName>
</protein>
<dbReference type="InterPro" id="IPR008822">
    <property type="entry name" value="Endonuclease_RusA-like"/>
</dbReference>
<dbReference type="GO" id="GO:0000287">
    <property type="term" value="F:magnesium ion binding"/>
    <property type="evidence" value="ECO:0007669"/>
    <property type="project" value="InterPro"/>
</dbReference>
<dbReference type="Gene3D" id="3.30.1330.70">
    <property type="entry name" value="Holliday junction resolvase RusA"/>
    <property type="match status" value="1"/>
</dbReference>
<evidence type="ECO:0000256" key="1">
    <source>
        <dbReference type="SAM" id="MobiDB-lite"/>
    </source>
</evidence>
<feature type="region of interest" description="Disordered" evidence="1">
    <location>
        <begin position="1"/>
        <end position="30"/>
    </location>
</feature>
<dbReference type="GO" id="GO:0006281">
    <property type="term" value="P:DNA repair"/>
    <property type="evidence" value="ECO:0007669"/>
    <property type="project" value="InterPro"/>
</dbReference>
<comment type="caution">
    <text evidence="2">The sequence shown here is derived from an EMBL/GenBank/DDBJ whole genome shotgun (WGS) entry which is preliminary data.</text>
</comment>
<dbReference type="EMBL" id="LAZR01014192">
    <property type="protein sequence ID" value="KKM18569.1"/>
    <property type="molecule type" value="Genomic_DNA"/>
</dbReference>
<dbReference type="InterPro" id="IPR036614">
    <property type="entry name" value="RusA-like_sf"/>
</dbReference>
<evidence type="ECO:0000313" key="2">
    <source>
        <dbReference type="EMBL" id="KKM18569.1"/>
    </source>
</evidence>
<proteinExistence type="predicted"/>
<gene>
    <name evidence="2" type="ORF">LCGC14_1664390</name>
</gene>
<reference evidence="2" key="1">
    <citation type="journal article" date="2015" name="Nature">
        <title>Complex archaea that bridge the gap between prokaryotes and eukaryotes.</title>
        <authorList>
            <person name="Spang A."/>
            <person name="Saw J.H."/>
            <person name="Jorgensen S.L."/>
            <person name="Zaremba-Niedzwiedzka K."/>
            <person name="Martijn J."/>
            <person name="Lind A.E."/>
            <person name="van Eijk R."/>
            <person name="Schleper C."/>
            <person name="Guy L."/>
            <person name="Ettema T.J."/>
        </authorList>
    </citation>
    <scope>NUCLEOTIDE SEQUENCE</scope>
</reference>
<dbReference type="Pfam" id="PF05866">
    <property type="entry name" value="RusA"/>
    <property type="match status" value="1"/>
</dbReference>
<organism evidence="2">
    <name type="scientific">marine sediment metagenome</name>
    <dbReference type="NCBI Taxonomy" id="412755"/>
    <lineage>
        <taxon>unclassified sequences</taxon>
        <taxon>metagenomes</taxon>
        <taxon>ecological metagenomes</taxon>
    </lineage>
</organism>
<dbReference type="GO" id="GO:0006310">
    <property type="term" value="P:DNA recombination"/>
    <property type="evidence" value="ECO:0007669"/>
    <property type="project" value="InterPro"/>
</dbReference>
<accession>A0A0F9IFS7</accession>
<dbReference type="AlphaFoldDB" id="A0A0F9IFS7"/>
<name>A0A0F9IFS7_9ZZZZ</name>
<dbReference type="SUPFAM" id="SSF103084">
    <property type="entry name" value="Holliday junction resolvase RusA"/>
    <property type="match status" value="1"/>
</dbReference>